<evidence type="ECO:0000313" key="3">
    <source>
        <dbReference type="EMBL" id="MCB8877738.1"/>
    </source>
</evidence>
<dbReference type="PRINTS" id="PR00080">
    <property type="entry name" value="SDRFAMILY"/>
</dbReference>
<dbReference type="Pfam" id="PF13561">
    <property type="entry name" value="adh_short_C2"/>
    <property type="match status" value="1"/>
</dbReference>
<dbReference type="RefSeq" id="WP_227323387.1">
    <property type="nucleotide sequence ID" value="NZ_JAESVB010000017.1"/>
</dbReference>
<dbReference type="CDD" id="cd05233">
    <property type="entry name" value="SDR_c"/>
    <property type="match status" value="1"/>
</dbReference>
<dbReference type="PANTHER" id="PTHR24321:SF11">
    <property type="entry name" value="BLR0893 PROTEIN"/>
    <property type="match status" value="1"/>
</dbReference>
<dbReference type="PRINTS" id="PR00081">
    <property type="entry name" value="GDHRDH"/>
</dbReference>
<sequence length="258" mass="26622">MNVIYDFTGKTVLIIGGTTGIGRATALAFAKAGANLVVAGIGATQGESLVAEVTNSSQAQIEFAEVDVRVEAQVKALVERAVARFGGIDVAFNNAGVPGKTAPIQDLEESDFDYILDINLKGIFFGLKYQVPQMLAQGGGVIVNTASLFGVMGYATTATYCASKWGVIGLTNSVALEVAKSNIRVNAIAPGSTMTPLLSGMFGGEQTARDKVTHLIPMGRIADPKEIAQLVLFLSSDAASYITGQAVVVDGGGFVPGG</sequence>
<dbReference type="AlphaFoldDB" id="A0A963YVA3"/>
<dbReference type="EMBL" id="JAESVB010000017">
    <property type="protein sequence ID" value="MCB8877738.1"/>
    <property type="molecule type" value="Genomic_DNA"/>
</dbReference>
<dbReference type="InterPro" id="IPR020904">
    <property type="entry name" value="Sc_DH/Rdtase_CS"/>
</dbReference>
<evidence type="ECO:0000256" key="1">
    <source>
        <dbReference type="ARBA" id="ARBA00006484"/>
    </source>
</evidence>
<evidence type="ECO:0000313" key="4">
    <source>
        <dbReference type="Proteomes" id="UP000708298"/>
    </source>
</evidence>
<dbReference type="InterPro" id="IPR002347">
    <property type="entry name" value="SDR_fam"/>
</dbReference>
<reference evidence="3" key="2">
    <citation type="submission" date="2021-01" db="EMBL/GenBank/DDBJ databases">
        <authorList>
            <person name="Mieszkin S."/>
            <person name="Pouder E."/>
            <person name="Alain K."/>
        </authorList>
    </citation>
    <scope>NUCLEOTIDE SEQUENCE</scope>
    <source>
        <strain evidence="3">HW T2.11</strain>
    </source>
</reference>
<proteinExistence type="inferred from homology"/>
<organism evidence="3 4">
    <name type="scientific">Acidisoma silvae</name>
    <dbReference type="NCBI Taxonomy" id="2802396"/>
    <lineage>
        <taxon>Bacteria</taxon>
        <taxon>Pseudomonadati</taxon>
        <taxon>Pseudomonadota</taxon>
        <taxon>Alphaproteobacteria</taxon>
        <taxon>Acetobacterales</taxon>
        <taxon>Acidocellaceae</taxon>
        <taxon>Acidisoma</taxon>
    </lineage>
</organism>
<dbReference type="NCBIfam" id="NF005559">
    <property type="entry name" value="PRK07231.1"/>
    <property type="match status" value="1"/>
</dbReference>
<dbReference type="Gene3D" id="3.40.50.720">
    <property type="entry name" value="NAD(P)-binding Rossmann-like Domain"/>
    <property type="match status" value="1"/>
</dbReference>
<dbReference type="GO" id="GO:0047936">
    <property type="term" value="F:glucose 1-dehydrogenase [NAD(P)+] activity"/>
    <property type="evidence" value="ECO:0007669"/>
    <property type="project" value="UniProtKB-EC"/>
</dbReference>
<gene>
    <name evidence="3" type="ORF">ASILVAE211_21265</name>
</gene>
<name>A0A963YVA3_9PROT</name>
<comment type="similarity">
    <text evidence="1">Belongs to the short-chain dehydrogenases/reductases (SDR) family.</text>
</comment>
<dbReference type="Proteomes" id="UP000708298">
    <property type="component" value="Unassembled WGS sequence"/>
</dbReference>
<accession>A0A963YVA3</accession>
<reference evidence="3" key="1">
    <citation type="journal article" date="2021" name="Microorganisms">
        <title>Acidisoma silvae sp. nov. and Acidisomacellulosilytica sp. nov., Two Acidophilic Bacteria Isolated from Decaying Wood, Hydrolyzing Cellulose and Producing Poly-3-hydroxybutyrate.</title>
        <authorList>
            <person name="Mieszkin S."/>
            <person name="Pouder E."/>
            <person name="Uroz S."/>
            <person name="Simon-Colin C."/>
            <person name="Alain K."/>
        </authorList>
    </citation>
    <scope>NUCLEOTIDE SEQUENCE</scope>
    <source>
        <strain evidence="3">HW T2.11</strain>
    </source>
</reference>
<dbReference type="FunFam" id="3.40.50.720:FF:000084">
    <property type="entry name" value="Short-chain dehydrogenase reductase"/>
    <property type="match status" value="1"/>
</dbReference>
<keyword evidence="4" id="KW-1185">Reference proteome</keyword>
<protein>
    <submittedName>
        <fullName evidence="3">Glucose 1-dehydrogenase</fullName>
        <ecNumber evidence="3">1.1.1.47</ecNumber>
    </submittedName>
</protein>
<keyword evidence="2 3" id="KW-0560">Oxidoreductase</keyword>
<dbReference type="PANTHER" id="PTHR24321">
    <property type="entry name" value="DEHYDROGENASES, SHORT CHAIN"/>
    <property type="match status" value="1"/>
</dbReference>
<dbReference type="EC" id="1.1.1.47" evidence="3"/>
<dbReference type="SUPFAM" id="SSF51735">
    <property type="entry name" value="NAD(P)-binding Rossmann-fold domains"/>
    <property type="match status" value="1"/>
</dbReference>
<evidence type="ECO:0000256" key="2">
    <source>
        <dbReference type="ARBA" id="ARBA00023002"/>
    </source>
</evidence>
<dbReference type="InterPro" id="IPR036291">
    <property type="entry name" value="NAD(P)-bd_dom_sf"/>
</dbReference>
<comment type="caution">
    <text evidence="3">The sequence shown here is derived from an EMBL/GenBank/DDBJ whole genome shotgun (WGS) entry which is preliminary data.</text>
</comment>
<dbReference type="PROSITE" id="PS00061">
    <property type="entry name" value="ADH_SHORT"/>
    <property type="match status" value="1"/>
</dbReference>